<feature type="transmembrane region" description="Helical" evidence="1">
    <location>
        <begin position="49"/>
        <end position="70"/>
    </location>
</feature>
<name>A0A1G6GQ13_9BACT</name>
<sequence>MMETIPLVEWLGYLASVITAISLLMSSIIKLRWFNLFGSLTFCVYGFVINAYPVGLFNGFIVFVNIYYLFKIYNKKEFFKLQIVETTDGYLGAFFQFYKEELNKYFPSFSADNMGSESVSLLVLRNMAVAGVFIGEKLPNNTLRISVDFAIPEYRDLKLGRFVYRDNASFFDANGIKRLITETRNKEHSNYLIKMGFVKVDDMGESSTFEMVL</sequence>
<dbReference type="EMBL" id="FMYP01000002">
    <property type="protein sequence ID" value="SDB83296.1"/>
    <property type="molecule type" value="Genomic_DNA"/>
</dbReference>
<proteinExistence type="predicted"/>
<gene>
    <name evidence="2" type="ORF">SAMN05216323_100275</name>
</gene>
<dbReference type="Proteomes" id="UP000199452">
    <property type="component" value="Unassembled WGS sequence"/>
</dbReference>
<dbReference type="InterPro" id="IPR016181">
    <property type="entry name" value="Acyl_CoA_acyltransferase"/>
</dbReference>
<organism evidence="2 3">
    <name type="scientific">Williamwhitmania taraxaci</name>
    <dbReference type="NCBI Taxonomy" id="1640674"/>
    <lineage>
        <taxon>Bacteria</taxon>
        <taxon>Pseudomonadati</taxon>
        <taxon>Bacteroidota</taxon>
        <taxon>Bacteroidia</taxon>
        <taxon>Bacteroidales</taxon>
        <taxon>Williamwhitmaniaceae</taxon>
        <taxon>Williamwhitmania</taxon>
    </lineage>
</organism>
<dbReference type="OrthoDB" id="677174at2"/>
<dbReference type="RefSeq" id="WP_092434443.1">
    <property type="nucleotide sequence ID" value="NZ_FMYP01000002.1"/>
</dbReference>
<accession>A0A1G6GQ13</accession>
<keyword evidence="1" id="KW-0812">Transmembrane</keyword>
<dbReference type="SUPFAM" id="SSF55729">
    <property type="entry name" value="Acyl-CoA N-acyltransferases (Nat)"/>
    <property type="match status" value="1"/>
</dbReference>
<feature type="transmembrane region" description="Helical" evidence="1">
    <location>
        <begin position="7"/>
        <end position="29"/>
    </location>
</feature>
<evidence type="ECO:0000256" key="1">
    <source>
        <dbReference type="SAM" id="Phobius"/>
    </source>
</evidence>
<keyword evidence="1" id="KW-1133">Transmembrane helix</keyword>
<protein>
    <submittedName>
        <fullName evidence="2">Inner membrane protein</fullName>
    </submittedName>
</protein>
<reference evidence="2 3" key="1">
    <citation type="submission" date="2016-09" db="EMBL/GenBank/DDBJ databases">
        <authorList>
            <person name="Capua I."/>
            <person name="De Benedictis P."/>
            <person name="Joannis T."/>
            <person name="Lombin L.H."/>
            <person name="Cattoli G."/>
        </authorList>
    </citation>
    <scope>NUCLEOTIDE SEQUENCE [LARGE SCALE GENOMIC DNA]</scope>
    <source>
        <strain evidence="2 3">A7P-90m</strain>
    </source>
</reference>
<dbReference type="AlphaFoldDB" id="A0A1G6GQ13"/>
<keyword evidence="1" id="KW-0472">Membrane</keyword>
<evidence type="ECO:0000313" key="2">
    <source>
        <dbReference type="EMBL" id="SDB83296.1"/>
    </source>
</evidence>
<keyword evidence="3" id="KW-1185">Reference proteome</keyword>
<evidence type="ECO:0000313" key="3">
    <source>
        <dbReference type="Proteomes" id="UP000199452"/>
    </source>
</evidence>